<proteinExistence type="predicted"/>
<evidence type="ECO:0000313" key="3">
    <source>
        <dbReference type="Proteomes" id="UP000325315"/>
    </source>
</evidence>
<organism evidence="2 3">
    <name type="scientific">Gossypium australe</name>
    <dbReference type="NCBI Taxonomy" id="47621"/>
    <lineage>
        <taxon>Eukaryota</taxon>
        <taxon>Viridiplantae</taxon>
        <taxon>Streptophyta</taxon>
        <taxon>Embryophyta</taxon>
        <taxon>Tracheophyta</taxon>
        <taxon>Spermatophyta</taxon>
        <taxon>Magnoliopsida</taxon>
        <taxon>eudicotyledons</taxon>
        <taxon>Gunneridae</taxon>
        <taxon>Pentapetalae</taxon>
        <taxon>rosids</taxon>
        <taxon>malvids</taxon>
        <taxon>Malvales</taxon>
        <taxon>Malvaceae</taxon>
        <taxon>Malvoideae</taxon>
        <taxon>Gossypium</taxon>
    </lineage>
</organism>
<keyword evidence="1" id="KW-1133">Transmembrane helix</keyword>
<keyword evidence="3" id="KW-1185">Reference proteome</keyword>
<dbReference type="GO" id="GO:0016787">
    <property type="term" value="F:hydrolase activity"/>
    <property type="evidence" value="ECO:0007669"/>
    <property type="project" value="UniProtKB-KW"/>
</dbReference>
<keyword evidence="2" id="KW-0378">Hydrolase</keyword>
<comment type="caution">
    <text evidence="2">The sequence shown here is derived from an EMBL/GenBank/DDBJ whole genome shotgun (WGS) entry which is preliminary data.</text>
</comment>
<name>A0A5B6UMG0_9ROSI</name>
<keyword evidence="1" id="KW-0472">Membrane</keyword>
<protein>
    <submittedName>
        <fullName evidence="2">Ubiquitin carboxyl-terminal hydrolase 17 isoform X1</fullName>
    </submittedName>
</protein>
<dbReference type="AlphaFoldDB" id="A0A5B6UMG0"/>
<sequence>MLVSGSLGFDVVVLVSLLFIFLIIRHKLRNAAARKEEVKRLLEMVSHETAYVEAQATVEYDCFAT</sequence>
<evidence type="ECO:0000313" key="2">
    <source>
        <dbReference type="EMBL" id="KAA3457362.1"/>
    </source>
</evidence>
<keyword evidence="1" id="KW-0812">Transmembrane</keyword>
<dbReference type="OrthoDB" id="420187at2759"/>
<dbReference type="EMBL" id="SMMG02000011">
    <property type="protein sequence ID" value="KAA3457362.1"/>
    <property type="molecule type" value="Genomic_DNA"/>
</dbReference>
<dbReference type="Proteomes" id="UP000325315">
    <property type="component" value="Unassembled WGS sequence"/>
</dbReference>
<accession>A0A5B6UMG0</accession>
<gene>
    <name evidence="2" type="ORF">EPI10_004046</name>
</gene>
<evidence type="ECO:0000256" key="1">
    <source>
        <dbReference type="SAM" id="Phobius"/>
    </source>
</evidence>
<reference evidence="2" key="1">
    <citation type="submission" date="2019-08" db="EMBL/GenBank/DDBJ databases">
        <authorList>
            <person name="Liu F."/>
        </authorList>
    </citation>
    <scope>NUCLEOTIDE SEQUENCE [LARGE SCALE GENOMIC DNA]</scope>
    <source>
        <strain evidence="2">PA1801</strain>
        <tissue evidence="2">Leaf</tissue>
    </source>
</reference>
<feature type="transmembrane region" description="Helical" evidence="1">
    <location>
        <begin position="6"/>
        <end position="24"/>
    </location>
</feature>